<dbReference type="Proteomes" id="UP000187209">
    <property type="component" value="Unassembled WGS sequence"/>
</dbReference>
<organism evidence="1 2">
    <name type="scientific">Stentor coeruleus</name>
    <dbReference type="NCBI Taxonomy" id="5963"/>
    <lineage>
        <taxon>Eukaryota</taxon>
        <taxon>Sar</taxon>
        <taxon>Alveolata</taxon>
        <taxon>Ciliophora</taxon>
        <taxon>Postciliodesmatophora</taxon>
        <taxon>Heterotrichea</taxon>
        <taxon>Heterotrichida</taxon>
        <taxon>Stentoridae</taxon>
        <taxon>Stentor</taxon>
    </lineage>
</organism>
<evidence type="ECO:0000313" key="2">
    <source>
        <dbReference type="Proteomes" id="UP000187209"/>
    </source>
</evidence>
<protein>
    <submittedName>
        <fullName evidence="1">Uncharacterized protein</fullName>
    </submittedName>
</protein>
<sequence length="89" mass="10582">MDLFTNYSKTLPTLRDFWPIFSYEIACKEDLMNKGTLLKRERFPLCRKTSLKLQHFTVNHTKYYVYPDTGAITNAIEGTRNTDNLWQKE</sequence>
<dbReference type="OrthoDB" id="5852597at2759"/>
<proteinExistence type="predicted"/>
<dbReference type="EMBL" id="MPUH01002610">
    <property type="protein sequence ID" value="OMJ64975.1"/>
    <property type="molecule type" value="Genomic_DNA"/>
</dbReference>
<name>A0A1R2AKK8_9CILI</name>
<comment type="caution">
    <text evidence="1">The sequence shown here is derived from an EMBL/GenBank/DDBJ whole genome shotgun (WGS) entry which is preliminary data.</text>
</comment>
<keyword evidence="2" id="KW-1185">Reference proteome</keyword>
<gene>
    <name evidence="1" type="ORF">SteCoe_40446</name>
</gene>
<evidence type="ECO:0000313" key="1">
    <source>
        <dbReference type="EMBL" id="OMJ64975.1"/>
    </source>
</evidence>
<reference evidence="1 2" key="1">
    <citation type="submission" date="2016-11" db="EMBL/GenBank/DDBJ databases">
        <title>The macronuclear genome of Stentor coeruleus: a giant cell with tiny introns.</title>
        <authorList>
            <person name="Slabodnick M."/>
            <person name="Ruby J.G."/>
            <person name="Reiff S.B."/>
            <person name="Swart E.C."/>
            <person name="Gosai S."/>
            <person name="Prabakaran S."/>
            <person name="Witkowska E."/>
            <person name="Larue G.E."/>
            <person name="Fisher S."/>
            <person name="Freeman R.M."/>
            <person name="Gunawardena J."/>
            <person name="Chu W."/>
            <person name="Stover N.A."/>
            <person name="Gregory B.D."/>
            <person name="Nowacki M."/>
            <person name="Derisi J."/>
            <person name="Roy S.W."/>
            <person name="Marshall W.F."/>
            <person name="Sood P."/>
        </authorList>
    </citation>
    <scope>NUCLEOTIDE SEQUENCE [LARGE SCALE GENOMIC DNA]</scope>
    <source>
        <strain evidence="1">WM001</strain>
    </source>
</reference>
<dbReference type="AlphaFoldDB" id="A0A1R2AKK8"/>
<accession>A0A1R2AKK8</accession>